<organism evidence="3 4">
    <name type="scientific">Halomonas heilongjiangensis</name>
    <dbReference type="NCBI Taxonomy" id="1387883"/>
    <lineage>
        <taxon>Bacteria</taxon>
        <taxon>Pseudomonadati</taxon>
        <taxon>Pseudomonadota</taxon>
        <taxon>Gammaproteobacteria</taxon>
        <taxon>Oceanospirillales</taxon>
        <taxon>Halomonadaceae</taxon>
        <taxon>Halomonas</taxon>
    </lineage>
</organism>
<dbReference type="UniPathway" id="UPA00344"/>
<dbReference type="Gene3D" id="3.90.105.10">
    <property type="entry name" value="Molybdopterin biosynthesis moea protein, domain 2"/>
    <property type="match status" value="1"/>
</dbReference>
<dbReference type="Pfam" id="PF03453">
    <property type="entry name" value="MoeA_N"/>
    <property type="match status" value="1"/>
</dbReference>
<dbReference type="GO" id="GO:0006777">
    <property type="term" value="P:Mo-molybdopterin cofactor biosynthetic process"/>
    <property type="evidence" value="ECO:0007669"/>
    <property type="project" value="UniProtKB-UniRule"/>
</dbReference>
<comment type="cofactor">
    <cofactor evidence="1">
        <name>Mg(2+)</name>
        <dbReference type="ChEBI" id="CHEBI:18420"/>
    </cofactor>
</comment>
<keyword evidence="1" id="KW-0460">Magnesium</keyword>
<dbReference type="AlphaFoldDB" id="A0A2N7TQZ9"/>
<proteinExistence type="inferred from homology"/>
<feature type="domain" description="MoeA N-terminal and linker" evidence="2">
    <location>
        <begin position="6"/>
        <end position="111"/>
    </location>
</feature>
<dbReference type="EC" id="2.10.1.1" evidence="1"/>
<comment type="function">
    <text evidence="1">Catalyzes the insertion of molybdate into adenylated molybdopterin with the concomitant release of AMP.</text>
</comment>
<reference evidence="3 4" key="1">
    <citation type="submission" date="2018-01" db="EMBL/GenBank/DDBJ databases">
        <title>Halomonas endophytica sp. nov., isolated from storage liquid in the stems of Populus euphratica.</title>
        <authorList>
            <person name="Chen C."/>
        </authorList>
    </citation>
    <scope>NUCLEOTIDE SEQUENCE [LARGE SCALE GENOMIC DNA]</scope>
    <source>
        <strain evidence="3 4">DSM 26881</strain>
    </source>
</reference>
<feature type="non-terminal residue" evidence="3">
    <location>
        <position position="113"/>
    </location>
</feature>
<comment type="pathway">
    <text evidence="1">Cofactor biosynthesis; molybdopterin biosynthesis.</text>
</comment>
<dbReference type="PANTHER" id="PTHR10192:SF5">
    <property type="entry name" value="GEPHYRIN"/>
    <property type="match status" value="1"/>
</dbReference>
<dbReference type="InterPro" id="IPR005110">
    <property type="entry name" value="MoeA_linker/N"/>
</dbReference>
<gene>
    <name evidence="3" type="ORF">C1H66_04905</name>
</gene>
<keyword evidence="1" id="KW-0501">Molybdenum cofactor biosynthesis</keyword>
<accession>A0A2N7TQZ9</accession>
<evidence type="ECO:0000313" key="3">
    <source>
        <dbReference type="EMBL" id="PMR70621.1"/>
    </source>
</evidence>
<evidence type="ECO:0000313" key="4">
    <source>
        <dbReference type="Proteomes" id="UP000235346"/>
    </source>
</evidence>
<dbReference type="PANTHER" id="PTHR10192">
    <property type="entry name" value="MOLYBDOPTERIN BIOSYNTHESIS PROTEIN"/>
    <property type="match status" value="1"/>
</dbReference>
<name>A0A2N7TQZ9_9GAMM</name>
<comment type="catalytic activity">
    <reaction evidence="1">
        <text>adenylyl-molybdopterin + molybdate = Mo-molybdopterin + AMP + H(+)</text>
        <dbReference type="Rhea" id="RHEA:35047"/>
        <dbReference type="ChEBI" id="CHEBI:15378"/>
        <dbReference type="ChEBI" id="CHEBI:36264"/>
        <dbReference type="ChEBI" id="CHEBI:62727"/>
        <dbReference type="ChEBI" id="CHEBI:71302"/>
        <dbReference type="ChEBI" id="CHEBI:456215"/>
    </reaction>
</comment>
<dbReference type="Gene3D" id="2.170.190.11">
    <property type="entry name" value="Molybdopterin biosynthesis moea protein, domain 3"/>
    <property type="match status" value="1"/>
</dbReference>
<dbReference type="GO" id="GO:0061599">
    <property type="term" value="F:molybdopterin molybdotransferase activity"/>
    <property type="evidence" value="ECO:0007669"/>
    <property type="project" value="UniProtKB-UniRule"/>
</dbReference>
<dbReference type="SUPFAM" id="SSF63882">
    <property type="entry name" value="MoeA N-terminal region -like"/>
    <property type="match status" value="1"/>
</dbReference>
<sequence length="113" mass="11595">MAELKPVEAALAALLDGVVTTAAEELAVESAAGRVLAEAVTARLDVPGFDNSAMDGYALNHRDAGQWLPVSQRIAAGSPAVPLAPGSCARIFTGGELPHGADCVVMQERVEVD</sequence>
<keyword evidence="1 3" id="KW-0808">Transferase</keyword>
<dbReference type="InterPro" id="IPR038987">
    <property type="entry name" value="MoeA-like"/>
</dbReference>
<protein>
    <recommendedName>
        <fullName evidence="1">Molybdopterin molybdenumtransferase</fullName>
        <ecNumber evidence="1">2.10.1.1</ecNumber>
    </recommendedName>
</protein>
<keyword evidence="1" id="KW-0479">Metal-binding</keyword>
<keyword evidence="1" id="KW-0500">Molybdenum</keyword>
<dbReference type="EMBL" id="PNRE01000025">
    <property type="protein sequence ID" value="PMR70621.1"/>
    <property type="molecule type" value="Genomic_DNA"/>
</dbReference>
<comment type="caution">
    <text evidence="3">The sequence shown here is derived from an EMBL/GenBank/DDBJ whole genome shotgun (WGS) entry which is preliminary data.</text>
</comment>
<dbReference type="GO" id="GO:0005829">
    <property type="term" value="C:cytosol"/>
    <property type="evidence" value="ECO:0007669"/>
    <property type="project" value="TreeGrafter"/>
</dbReference>
<comment type="similarity">
    <text evidence="1">Belongs to the MoeA family.</text>
</comment>
<dbReference type="Proteomes" id="UP000235346">
    <property type="component" value="Unassembled WGS sequence"/>
</dbReference>
<dbReference type="GO" id="GO:0046872">
    <property type="term" value="F:metal ion binding"/>
    <property type="evidence" value="ECO:0007669"/>
    <property type="project" value="UniProtKB-UniRule"/>
</dbReference>
<evidence type="ECO:0000259" key="2">
    <source>
        <dbReference type="Pfam" id="PF03453"/>
    </source>
</evidence>
<dbReference type="InterPro" id="IPR036135">
    <property type="entry name" value="MoeA_linker/N_sf"/>
</dbReference>
<evidence type="ECO:0000256" key="1">
    <source>
        <dbReference type="RuleBase" id="RU365090"/>
    </source>
</evidence>
<keyword evidence="4" id="KW-1185">Reference proteome</keyword>